<dbReference type="InterPro" id="IPR050250">
    <property type="entry name" value="Macrolide_Exporter_MacB"/>
</dbReference>
<feature type="transmembrane region" description="Helical" evidence="1">
    <location>
        <begin position="856"/>
        <end position="879"/>
    </location>
</feature>
<feature type="transmembrane region" description="Helical" evidence="1">
    <location>
        <begin position="530"/>
        <end position="550"/>
    </location>
</feature>
<evidence type="ECO:0000313" key="2">
    <source>
        <dbReference type="EMBL" id="MFB9644305.1"/>
    </source>
</evidence>
<feature type="transmembrane region" description="Helical" evidence="1">
    <location>
        <begin position="757"/>
        <end position="783"/>
    </location>
</feature>
<dbReference type="PANTHER" id="PTHR30572">
    <property type="entry name" value="MEMBRANE COMPONENT OF TRANSPORTER-RELATED"/>
    <property type="match status" value="1"/>
</dbReference>
<accession>A0ABV5SVH3</accession>
<dbReference type="RefSeq" id="WP_344710637.1">
    <property type="nucleotide sequence ID" value="NZ_BAAAWH010000001.1"/>
</dbReference>
<feature type="transmembrane region" description="Helical" evidence="1">
    <location>
        <begin position="472"/>
        <end position="493"/>
    </location>
</feature>
<keyword evidence="1" id="KW-0812">Transmembrane</keyword>
<keyword evidence="1" id="KW-0472">Membrane</keyword>
<dbReference type="PANTHER" id="PTHR30572:SF4">
    <property type="entry name" value="ABC TRANSPORTER PERMEASE YTRF"/>
    <property type="match status" value="1"/>
</dbReference>
<dbReference type="EMBL" id="JBHMBE010000001">
    <property type="protein sequence ID" value="MFB9644305.1"/>
    <property type="molecule type" value="Genomic_DNA"/>
</dbReference>
<keyword evidence="3" id="KW-1185">Reference proteome</keyword>
<sequence>MSRRVTTRSLIAHHLRLHAGSGVLVGLLVFLLALLATGAPMVLGQLGDATLRDRLDHTSSPIRDVGSEVAGVPQIPANGGSTTPEIWSDFLGALEDIRTTTLPPLPEVLKPAEVVSRTEGETLLGSYSRVLELALAFDPGYRDRIDIVDGRLPEPAAPAGAIEIVLSVRSAEEMFWPVGETRTVVGLAGPKDYLLTGVFEPREPRADYWPHVPSVVIPQIFWEGDGPIFVTGTAYVDPALLGLAGEFRGGASTRTWFPVTAGSVQSDDAEQVAAALRKLTAVSHSVGTASAGPGILGLRYEADVADEIEIALAQQNATLSVITMLFAGPVGVAAAVLLLGCRLILEGRRASVRLLSARGASAGQLRGVLGVEGAVSGVLPAILGAAAASVGVLLISGAVPAPIGFVPAALIALAPVGILMTLAPSAADRPARADLGRRASRVRLLGEGLVAALAAAALILLLIRGYSDRVDLLLAATPLLLALVACLLTLRLYPLPLRVVFSRARARAGLDAFLGAARALREPRTGLTPVLALVVGVSVAVSSAVLLSVLDVGVADAARAQIGADVRITGGLFNDEKLDRIAEIDGVAGVTGISGATPATLDIAGLTGGTSVFVVDSEALRTVQGDGPGMLPPDVSLVGAAGAPVPLLSSSGTAEEIGSVDEVGLGGVAAEVVGVSRGPVPIGEREDWVAIDQSYAADTLGRDPNDRTVLVRLDDGVGGRDVEAQLRKVLGSTPRIDTAVDAAARVRSGPSVQGVRWALLVATALAALLSALAIVMTLALAAGPRAHTLALLRTLGAPSRSASSLSLWEIGPPATAAVIGGTVFGALVPLVVMAGVDLSPFTGSTLPPGYALDPAILARTLGGFVVAAAALTALALFISRRVRAAAVLRIEEEG</sequence>
<keyword evidence="1" id="KW-1133">Transmembrane helix</keyword>
<evidence type="ECO:0000256" key="1">
    <source>
        <dbReference type="SAM" id="Phobius"/>
    </source>
</evidence>
<name>A0ABV5SVH3_9MICO</name>
<protein>
    <submittedName>
        <fullName evidence="2">ABC transporter permease</fullName>
    </submittedName>
</protein>
<feature type="transmembrane region" description="Helical" evidence="1">
    <location>
        <begin position="444"/>
        <end position="466"/>
    </location>
</feature>
<gene>
    <name evidence="2" type="ORF">ACFFPJ_00680</name>
</gene>
<evidence type="ECO:0000313" key="3">
    <source>
        <dbReference type="Proteomes" id="UP001589611"/>
    </source>
</evidence>
<organism evidence="2 3">
    <name type="scientific">Microbacterium terregens</name>
    <dbReference type="NCBI Taxonomy" id="69363"/>
    <lineage>
        <taxon>Bacteria</taxon>
        <taxon>Bacillati</taxon>
        <taxon>Actinomycetota</taxon>
        <taxon>Actinomycetes</taxon>
        <taxon>Micrococcales</taxon>
        <taxon>Microbacteriaceae</taxon>
        <taxon>Microbacterium</taxon>
    </lineage>
</organism>
<feature type="transmembrane region" description="Helical" evidence="1">
    <location>
        <begin position="321"/>
        <end position="345"/>
    </location>
</feature>
<feature type="transmembrane region" description="Helical" evidence="1">
    <location>
        <begin position="401"/>
        <end position="423"/>
    </location>
</feature>
<dbReference type="Proteomes" id="UP001589611">
    <property type="component" value="Unassembled WGS sequence"/>
</dbReference>
<comment type="caution">
    <text evidence="2">The sequence shown here is derived from an EMBL/GenBank/DDBJ whole genome shotgun (WGS) entry which is preliminary data.</text>
</comment>
<proteinExistence type="predicted"/>
<feature type="transmembrane region" description="Helical" evidence="1">
    <location>
        <begin position="814"/>
        <end position="836"/>
    </location>
</feature>
<feature type="transmembrane region" description="Helical" evidence="1">
    <location>
        <begin position="365"/>
        <end position="395"/>
    </location>
</feature>
<reference evidence="2 3" key="1">
    <citation type="submission" date="2024-09" db="EMBL/GenBank/DDBJ databases">
        <authorList>
            <person name="Sun Q."/>
            <person name="Mori K."/>
        </authorList>
    </citation>
    <scope>NUCLEOTIDE SEQUENCE [LARGE SCALE GENOMIC DNA]</scope>
    <source>
        <strain evidence="2 3">JCM 1342</strain>
    </source>
</reference>